<evidence type="ECO:0000259" key="6">
    <source>
        <dbReference type="Pfam" id="PF05154"/>
    </source>
</evidence>
<keyword evidence="2 5" id="KW-0812">Transmembrane</keyword>
<evidence type="ECO:0000313" key="7">
    <source>
        <dbReference type="EMBL" id="AQQ53310.1"/>
    </source>
</evidence>
<evidence type="ECO:0000256" key="1">
    <source>
        <dbReference type="ARBA" id="ARBA00004141"/>
    </source>
</evidence>
<dbReference type="Pfam" id="PF05154">
    <property type="entry name" value="TM2"/>
    <property type="match status" value="1"/>
</dbReference>
<gene>
    <name evidence="7" type="ORF">B0X71_09620</name>
</gene>
<evidence type="ECO:0000256" key="3">
    <source>
        <dbReference type="ARBA" id="ARBA00022989"/>
    </source>
</evidence>
<comment type="subcellular location">
    <subcellularLocation>
        <location evidence="1">Membrane</location>
        <topology evidence="1">Multi-pass membrane protein</topology>
    </subcellularLocation>
</comment>
<organism evidence="7 8">
    <name type="scientific">Planococcus lenghuensis</name>
    <dbReference type="NCBI Taxonomy" id="2213202"/>
    <lineage>
        <taxon>Bacteria</taxon>
        <taxon>Bacillati</taxon>
        <taxon>Bacillota</taxon>
        <taxon>Bacilli</taxon>
        <taxon>Bacillales</taxon>
        <taxon>Caryophanaceae</taxon>
        <taxon>Planococcus</taxon>
    </lineage>
</organism>
<feature type="domain" description="TM2" evidence="6">
    <location>
        <begin position="2"/>
        <end position="50"/>
    </location>
</feature>
<dbReference type="GO" id="GO:0016020">
    <property type="term" value="C:membrane"/>
    <property type="evidence" value="ECO:0007669"/>
    <property type="project" value="UniProtKB-SubCell"/>
</dbReference>
<proteinExistence type="predicted"/>
<evidence type="ECO:0000256" key="5">
    <source>
        <dbReference type="SAM" id="Phobius"/>
    </source>
</evidence>
<reference evidence="7 8" key="1">
    <citation type="submission" date="2017-02" db="EMBL/GenBank/DDBJ databases">
        <title>The complete genomic sequence of a novel cold adapted crude oil-degrading bacterium Planococcus qaidamina Y42.</title>
        <authorList>
            <person name="Yang R."/>
        </authorList>
    </citation>
    <scope>NUCLEOTIDE SEQUENCE [LARGE SCALE GENOMIC DNA]</scope>
    <source>
        <strain evidence="7 8">Y42</strain>
    </source>
</reference>
<keyword evidence="8" id="KW-1185">Reference proteome</keyword>
<sequence>MNNRIIAGLLGIFLGDFGVHKFYLGKPGKGLLYLAFCWTVIPAIIGFIEGVSYLLMSDREFQAKHGKR</sequence>
<dbReference type="InterPro" id="IPR007829">
    <property type="entry name" value="TM2"/>
</dbReference>
<dbReference type="OrthoDB" id="9816361at2"/>
<keyword evidence="3 5" id="KW-1133">Transmembrane helix</keyword>
<dbReference type="Proteomes" id="UP000188184">
    <property type="component" value="Chromosome"/>
</dbReference>
<protein>
    <recommendedName>
        <fullName evidence="6">TM2 domain-containing protein</fullName>
    </recommendedName>
</protein>
<dbReference type="AlphaFoldDB" id="A0A1Q2KYM9"/>
<keyword evidence="4 5" id="KW-0472">Membrane</keyword>
<evidence type="ECO:0000313" key="8">
    <source>
        <dbReference type="Proteomes" id="UP000188184"/>
    </source>
</evidence>
<name>A0A1Q2KYM9_9BACL</name>
<dbReference type="KEGG" id="pmar:B0X71_09620"/>
<dbReference type="EMBL" id="CP019640">
    <property type="protein sequence ID" value="AQQ53310.1"/>
    <property type="molecule type" value="Genomic_DNA"/>
</dbReference>
<evidence type="ECO:0000256" key="4">
    <source>
        <dbReference type="ARBA" id="ARBA00023136"/>
    </source>
</evidence>
<feature type="transmembrane region" description="Helical" evidence="5">
    <location>
        <begin position="31"/>
        <end position="55"/>
    </location>
</feature>
<accession>A0A1Q2KYM9</accession>
<evidence type="ECO:0000256" key="2">
    <source>
        <dbReference type="ARBA" id="ARBA00022692"/>
    </source>
</evidence>